<evidence type="ECO:0000313" key="2">
    <source>
        <dbReference type="Proteomes" id="UP001329430"/>
    </source>
</evidence>
<sequence>MKSEARCFVRSFKLAIWNSEHSIINMGKFGFNPTKLIHWNTANKYKTEEKKRTIDVVVETRQKYSTAPILLKEKYHQRNEFFTCTICNWSNKPANSQHDYIKQHLYIKCCVDKEKAPWKFQAQKISFRNYTPKTINQEMNMGMWM</sequence>
<keyword evidence="2" id="KW-1185">Reference proteome</keyword>
<organism evidence="1 2">
    <name type="scientific">Pyrocoelia pectoralis</name>
    <dbReference type="NCBI Taxonomy" id="417401"/>
    <lineage>
        <taxon>Eukaryota</taxon>
        <taxon>Metazoa</taxon>
        <taxon>Ecdysozoa</taxon>
        <taxon>Arthropoda</taxon>
        <taxon>Hexapoda</taxon>
        <taxon>Insecta</taxon>
        <taxon>Pterygota</taxon>
        <taxon>Neoptera</taxon>
        <taxon>Endopterygota</taxon>
        <taxon>Coleoptera</taxon>
        <taxon>Polyphaga</taxon>
        <taxon>Elateriformia</taxon>
        <taxon>Elateroidea</taxon>
        <taxon>Lampyridae</taxon>
        <taxon>Lampyrinae</taxon>
        <taxon>Pyrocoelia</taxon>
    </lineage>
</organism>
<name>A0AAN7ZG65_9COLE</name>
<protein>
    <submittedName>
        <fullName evidence="1">Uncharacterized protein</fullName>
    </submittedName>
</protein>
<comment type="caution">
    <text evidence="1">The sequence shown here is derived from an EMBL/GenBank/DDBJ whole genome shotgun (WGS) entry which is preliminary data.</text>
</comment>
<evidence type="ECO:0000313" key="1">
    <source>
        <dbReference type="EMBL" id="KAK5638303.1"/>
    </source>
</evidence>
<proteinExistence type="predicted"/>
<gene>
    <name evidence="1" type="ORF">RI129_012598</name>
</gene>
<accession>A0AAN7ZG65</accession>
<dbReference type="Proteomes" id="UP001329430">
    <property type="component" value="Chromosome 10"/>
</dbReference>
<dbReference type="EMBL" id="JAVRBK010000010">
    <property type="protein sequence ID" value="KAK5638303.1"/>
    <property type="molecule type" value="Genomic_DNA"/>
</dbReference>
<dbReference type="AlphaFoldDB" id="A0AAN7ZG65"/>
<reference evidence="1 2" key="1">
    <citation type="journal article" date="2024" name="Insects">
        <title>An Improved Chromosome-Level Genome Assembly of the Firefly Pyrocoelia pectoralis.</title>
        <authorList>
            <person name="Fu X."/>
            <person name="Meyer-Rochow V.B."/>
            <person name="Ballantyne L."/>
            <person name="Zhu X."/>
        </authorList>
    </citation>
    <scope>NUCLEOTIDE SEQUENCE [LARGE SCALE GENOMIC DNA]</scope>
    <source>
        <strain evidence="1">XCY_ONT2</strain>
    </source>
</reference>